<dbReference type="OrthoDB" id="3268127at2759"/>
<dbReference type="VEuPathDB" id="FungiDB:BD410DRAFT_786025"/>
<dbReference type="Proteomes" id="UP000294933">
    <property type="component" value="Unassembled WGS sequence"/>
</dbReference>
<evidence type="ECO:0000256" key="1">
    <source>
        <dbReference type="SAM" id="MobiDB-lite"/>
    </source>
</evidence>
<protein>
    <submittedName>
        <fullName evidence="2">Uncharacterized protein</fullName>
    </submittedName>
</protein>
<feature type="region of interest" description="Disordered" evidence="1">
    <location>
        <begin position="201"/>
        <end position="220"/>
    </location>
</feature>
<proteinExistence type="predicted"/>
<accession>A0A4Y7QA97</accession>
<gene>
    <name evidence="2" type="ORF">BD410DRAFT_786025</name>
</gene>
<feature type="compositionally biased region" description="Basic and acidic residues" evidence="1">
    <location>
        <begin position="248"/>
        <end position="258"/>
    </location>
</feature>
<dbReference type="AlphaFoldDB" id="A0A4Y7QA97"/>
<feature type="compositionally biased region" description="Polar residues" evidence="1">
    <location>
        <begin position="56"/>
        <end position="73"/>
    </location>
</feature>
<keyword evidence="3" id="KW-1185">Reference proteome</keyword>
<feature type="region of interest" description="Disordered" evidence="1">
    <location>
        <begin position="1"/>
        <end position="84"/>
    </location>
</feature>
<organism evidence="2 3">
    <name type="scientific">Rickenella mellea</name>
    <dbReference type="NCBI Taxonomy" id="50990"/>
    <lineage>
        <taxon>Eukaryota</taxon>
        <taxon>Fungi</taxon>
        <taxon>Dikarya</taxon>
        <taxon>Basidiomycota</taxon>
        <taxon>Agaricomycotina</taxon>
        <taxon>Agaricomycetes</taxon>
        <taxon>Hymenochaetales</taxon>
        <taxon>Rickenellaceae</taxon>
        <taxon>Rickenella</taxon>
    </lineage>
</organism>
<feature type="region of interest" description="Disordered" evidence="1">
    <location>
        <begin position="242"/>
        <end position="266"/>
    </location>
</feature>
<reference evidence="2 3" key="1">
    <citation type="submission" date="2018-06" db="EMBL/GenBank/DDBJ databases">
        <title>A transcriptomic atlas of mushroom development highlights an independent origin of complex multicellularity.</title>
        <authorList>
            <consortium name="DOE Joint Genome Institute"/>
            <person name="Krizsan K."/>
            <person name="Almasi E."/>
            <person name="Merenyi Z."/>
            <person name="Sahu N."/>
            <person name="Viragh M."/>
            <person name="Koszo T."/>
            <person name="Mondo S."/>
            <person name="Kiss B."/>
            <person name="Balint B."/>
            <person name="Kues U."/>
            <person name="Barry K."/>
            <person name="Hegedus J.C."/>
            <person name="Henrissat B."/>
            <person name="Johnson J."/>
            <person name="Lipzen A."/>
            <person name="Ohm R."/>
            <person name="Nagy I."/>
            <person name="Pangilinan J."/>
            <person name="Yan J."/>
            <person name="Xiong Y."/>
            <person name="Grigoriev I.V."/>
            <person name="Hibbett D.S."/>
            <person name="Nagy L.G."/>
        </authorList>
    </citation>
    <scope>NUCLEOTIDE SEQUENCE [LARGE SCALE GENOMIC DNA]</scope>
    <source>
        <strain evidence="2 3">SZMC22713</strain>
    </source>
</reference>
<sequence>MTSSPFLPSPVTPARPRFNAYSSYPLKSSPLAGNASSSPLTPSPIAEIQARRRSQYKAQSSSSNHRPKPNSSGERPRPIAGLFAQRDINIADSMQKDFLRERFKTRCVERARKAREKTVREKRRWDSDGSSDGFDIDMDLECEPDDDADDMDDELLRRIIANERRKDEHALRLSYELDVGSSIDPSMEEAATWEAELKAANASQPPKNLGGDIDQANLPPSDLDIDDEELAAWYEEYLQEAQQGEQIVEERPQQHDPLNDDDLDWMDADMNDILDSASKLIRM</sequence>
<dbReference type="EMBL" id="ML170166">
    <property type="protein sequence ID" value="TDL24514.1"/>
    <property type="molecule type" value="Genomic_DNA"/>
</dbReference>
<evidence type="ECO:0000313" key="2">
    <source>
        <dbReference type="EMBL" id="TDL24514.1"/>
    </source>
</evidence>
<evidence type="ECO:0000313" key="3">
    <source>
        <dbReference type="Proteomes" id="UP000294933"/>
    </source>
</evidence>
<name>A0A4Y7QA97_9AGAM</name>